<keyword evidence="2" id="KW-0238">DNA-binding</keyword>
<name>A0A2P7MZY9_9CYAN</name>
<evidence type="ECO:0000259" key="1">
    <source>
        <dbReference type="SMART" id="SM00966"/>
    </source>
</evidence>
<dbReference type="PANTHER" id="PTHR40516:SF1">
    <property type="entry name" value="ANTITOXIN CHPS-RELATED"/>
    <property type="match status" value="1"/>
</dbReference>
<feature type="domain" description="SpoVT-AbrB" evidence="1">
    <location>
        <begin position="11"/>
        <end position="56"/>
    </location>
</feature>
<dbReference type="InterPro" id="IPR039052">
    <property type="entry name" value="Antitox_PemI-like"/>
</dbReference>
<dbReference type="GO" id="GO:0097351">
    <property type="term" value="F:toxin sequestering activity"/>
    <property type="evidence" value="ECO:0007669"/>
    <property type="project" value="InterPro"/>
</dbReference>
<dbReference type="Gene3D" id="2.10.260.10">
    <property type="match status" value="1"/>
</dbReference>
<dbReference type="GO" id="GO:0003677">
    <property type="term" value="F:DNA binding"/>
    <property type="evidence" value="ECO:0007669"/>
    <property type="project" value="UniProtKB-KW"/>
</dbReference>
<evidence type="ECO:0000313" key="3">
    <source>
        <dbReference type="Proteomes" id="UP000243002"/>
    </source>
</evidence>
<sequence length="86" mass="9355">MAATPSRQALRRWGNSLGIRLPASIAREAQLQEDQAVELSVVEGGVMIRPVQRRLSLAERLAAYEPMAGEPTEAMAFHPLGAEVTE</sequence>
<dbReference type="OrthoDB" id="9795766at2"/>
<dbReference type="Pfam" id="PF04014">
    <property type="entry name" value="MazE_antitoxin"/>
    <property type="match status" value="1"/>
</dbReference>
<dbReference type="Proteomes" id="UP000243002">
    <property type="component" value="Unassembled WGS sequence"/>
</dbReference>
<proteinExistence type="predicted"/>
<dbReference type="AlphaFoldDB" id="A0A2P7MZY9"/>
<dbReference type="SMART" id="SM00966">
    <property type="entry name" value="SpoVT_AbrB"/>
    <property type="match status" value="1"/>
</dbReference>
<comment type="caution">
    <text evidence="2">The sequence shown here is derived from an EMBL/GenBank/DDBJ whole genome shotgun (WGS) entry which is preliminary data.</text>
</comment>
<dbReference type="PANTHER" id="PTHR40516">
    <property type="entry name" value="ANTITOXIN CHPS-RELATED"/>
    <property type="match status" value="1"/>
</dbReference>
<reference evidence="2 3" key="1">
    <citation type="journal article" date="2018" name="Environ. Microbiol.">
        <title>Ecological and genomic features of two widespread freshwater picocyanobacteria.</title>
        <authorList>
            <person name="Cabello-Yeves P.J."/>
            <person name="Picazo A."/>
            <person name="Camacho A."/>
            <person name="Callieri C."/>
            <person name="Rosselli R."/>
            <person name="Roda-Garcia J.J."/>
            <person name="Coutinho F.H."/>
            <person name="Rodriguez-Valera F."/>
        </authorList>
    </citation>
    <scope>NUCLEOTIDE SEQUENCE [LARGE SCALE GENOMIC DNA]</scope>
    <source>
        <strain evidence="2 3">Tous</strain>
    </source>
</reference>
<organism evidence="2 3">
    <name type="scientific">Cyanobium usitatum str. Tous</name>
    <dbReference type="NCBI Taxonomy" id="2116684"/>
    <lineage>
        <taxon>Bacteria</taxon>
        <taxon>Bacillati</taxon>
        <taxon>Cyanobacteriota</taxon>
        <taxon>Cyanophyceae</taxon>
        <taxon>Synechococcales</taxon>
        <taxon>Prochlorococcaceae</taxon>
        <taxon>Cyanobium</taxon>
    </lineage>
</organism>
<protein>
    <submittedName>
        <fullName evidence="2">AbrB/MazE/SpoVT family DNA-binding domain-containing protein</fullName>
    </submittedName>
</protein>
<evidence type="ECO:0000313" key="2">
    <source>
        <dbReference type="EMBL" id="PSJ06781.1"/>
    </source>
</evidence>
<keyword evidence="3" id="KW-1185">Reference proteome</keyword>
<dbReference type="InterPro" id="IPR007159">
    <property type="entry name" value="SpoVT-AbrB_dom"/>
</dbReference>
<gene>
    <name evidence="2" type="ORF">C7K55_01955</name>
</gene>
<accession>A0A2P7MZY9</accession>
<dbReference type="InterPro" id="IPR037914">
    <property type="entry name" value="SpoVT-AbrB_sf"/>
</dbReference>
<dbReference type="RefSeq" id="WP_106501949.1">
    <property type="nucleotide sequence ID" value="NZ_PXXO01000002.1"/>
</dbReference>
<dbReference type="SUPFAM" id="SSF89447">
    <property type="entry name" value="AbrB/MazE/MraZ-like"/>
    <property type="match status" value="1"/>
</dbReference>
<dbReference type="EMBL" id="PXXO01000002">
    <property type="protein sequence ID" value="PSJ06781.1"/>
    <property type="molecule type" value="Genomic_DNA"/>
</dbReference>